<sequence length="58" mass="6435">MCKSLAHEFPFAKNSTLWLERHLLSGLGVQPVDSMRIASEALACWLPKVQKARQIGGI</sequence>
<keyword evidence="1" id="KW-0614">Plasmid</keyword>
<geneLocation type="plasmid" evidence="1 2">
    <name>pREB3</name>
</geneLocation>
<dbReference type="Proteomes" id="UP000000268">
    <property type="component" value="Plasmid pREB3"/>
</dbReference>
<evidence type="ECO:0000313" key="1">
    <source>
        <dbReference type="EMBL" id="ABW32190.1"/>
    </source>
</evidence>
<dbReference type="HOGENOM" id="CLU_2968671_0_0_3"/>
<proteinExistence type="predicted"/>
<evidence type="ECO:0000313" key="2">
    <source>
        <dbReference type="Proteomes" id="UP000000268"/>
    </source>
</evidence>
<dbReference type="EMBL" id="CP000840">
    <property type="protein sequence ID" value="ABW32190.1"/>
    <property type="molecule type" value="Genomic_DNA"/>
</dbReference>
<keyword evidence="2" id="KW-1185">Reference proteome</keyword>
<dbReference type="AlphaFoldDB" id="A8ZMZ1"/>
<dbReference type="KEGG" id="amr:AM1_C0260"/>
<gene>
    <name evidence="1" type="ordered locus">AM1_C0260</name>
</gene>
<protein>
    <submittedName>
        <fullName evidence="1">Uncharacterized protein</fullName>
    </submittedName>
</protein>
<accession>A8ZMZ1</accession>
<reference evidence="1 2" key="1">
    <citation type="journal article" date="2008" name="Proc. Natl. Acad. Sci. U.S.A.">
        <title>Niche adaptation and genome expansion in the chlorophyll d-producing cyanobacterium Acaryochloris marina.</title>
        <authorList>
            <person name="Swingley W.D."/>
            <person name="Chen M."/>
            <person name="Cheung P.C."/>
            <person name="Conrad A.L."/>
            <person name="Dejesa L.C."/>
            <person name="Hao J."/>
            <person name="Honchak B.M."/>
            <person name="Karbach L.E."/>
            <person name="Kurdoglu A."/>
            <person name="Lahiri S."/>
            <person name="Mastrian S.D."/>
            <person name="Miyashita H."/>
            <person name="Page L."/>
            <person name="Ramakrishna P."/>
            <person name="Satoh S."/>
            <person name="Sattley W.M."/>
            <person name="Shimada Y."/>
            <person name="Taylor H.L."/>
            <person name="Tomo T."/>
            <person name="Tsuchiya T."/>
            <person name="Wang Z.T."/>
            <person name="Raymond J."/>
            <person name="Mimuro M."/>
            <person name="Blankenship R.E."/>
            <person name="Touchman J.W."/>
        </authorList>
    </citation>
    <scope>NUCLEOTIDE SEQUENCE [LARGE SCALE GENOMIC DNA]</scope>
    <source>
        <strain evidence="2">MBIC 11017</strain>
        <plasmid evidence="2">Plasmid pREB3</plasmid>
    </source>
</reference>
<organism evidence="1 2">
    <name type="scientific">Acaryochloris marina (strain MBIC 11017)</name>
    <dbReference type="NCBI Taxonomy" id="329726"/>
    <lineage>
        <taxon>Bacteria</taxon>
        <taxon>Bacillati</taxon>
        <taxon>Cyanobacteriota</taxon>
        <taxon>Cyanophyceae</taxon>
        <taxon>Acaryochloridales</taxon>
        <taxon>Acaryochloridaceae</taxon>
        <taxon>Acaryochloris</taxon>
    </lineage>
</organism>
<name>A8ZMZ1_ACAM1</name>